<name>A0ACB8Z508_ARCLA</name>
<accession>A0ACB8Z508</accession>
<evidence type="ECO:0000313" key="1">
    <source>
        <dbReference type="EMBL" id="KAI3692633.1"/>
    </source>
</evidence>
<evidence type="ECO:0000313" key="2">
    <source>
        <dbReference type="Proteomes" id="UP001055879"/>
    </source>
</evidence>
<gene>
    <name evidence="1" type="ORF">L6452_32453</name>
</gene>
<reference evidence="2" key="1">
    <citation type="journal article" date="2022" name="Mol. Ecol. Resour.">
        <title>The genomes of chicory, endive, great burdock and yacon provide insights into Asteraceae palaeo-polyploidization history and plant inulin production.</title>
        <authorList>
            <person name="Fan W."/>
            <person name="Wang S."/>
            <person name="Wang H."/>
            <person name="Wang A."/>
            <person name="Jiang F."/>
            <person name="Liu H."/>
            <person name="Zhao H."/>
            <person name="Xu D."/>
            <person name="Zhang Y."/>
        </authorList>
    </citation>
    <scope>NUCLEOTIDE SEQUENCE [LARGE SCALE GENOMIC DNA]</scope>
    <source>
        <strain evidence="2">cv. Niubang</strain>
    </source>
</reference>
<proteinExistence type="predicted"/>
<dbReference type="EMBL" id="CM042057">
    <property type="protein sequence ID" value="KAI3692633.1"/>
    <property type="molecule type" value="Genomic_DNA"/>
</dbReference>
<keyword evidence="2" id="KW-1185">Reference proteome</keyword>
<dbReference type="Proteomes" id="UP001055879">
    <property type="component" value="Linkage Group LG11"/>
</dbReference>
<reference evidence="1 2" key="2">
    <citation type="journal article" date="2022" name="Mol. Ecol. Resour.">
        <title>The genomes of chicory, endive, great burdock and yacon provide insights into Asteraceae paleo-polyploidization history and plant inulin production.</title>
        <authorList>
            <person name="Fan W."/>
            <person name="Wang S."/>
            <person name="Wang H."/>
            <person name="Wang A."/>
            <person name="Jiang F."/>
            <person name="Liu H."/>
            <person name="Zhao H."/>
            <person name="Xu D."/>
            <person name="Zhang Y."/>
        </authorList>
    </citation>
    <scope>NUCLEOTIDE SEQUENCE [LARGE SCALE GENOMIC DNA]</scope>
    <source>
        <strain evidence="2">cv. Niubang</strain>
    </source>
</reference>
<comment type="caution">
    <text evidence="1">The sequence shown here is derived from an EMBL/GenBank/DDBJ whole genome shotgun (WGS) entry which is preliminary data.</text>
</comment>
<sequence length="437" mass="48393">MMVVSQPQEGMAAGSRPSLDNPNASQSQPSHSISIPQSLLHKPTSPLTRTYKRKQVKKAPSLLVPSPTKPLSPLLEHSPIENIQRESNRVSPNPQEVLFKEMEEHMGEKAATTSASTEKDSGNISKTFPMATLNEQSFKGPRCQETTGVDSASARQQDSTTKKSHDPLKEGNTFGEGEGRYNYQELMDAMGNINLDVIQQGKDIEEMKMVILSQQVQIAKLMKMVTRLIQKKRRKQFVLKKRANVQDPFNKGEKQEGETEKESSAEKRVEVEGETEHGIEAKTVNTAKTEETVNAAKTEETINAAEVQEAAETEAAEAGLSVEEMEIVETLVKAKNDTPKASQNAKGILINEGGISKKGKEKAILKDTKGKGKEVMVEAELPAKKKTQIELDEEIAKQLQDQTEKEEQLQTETDRELAKIMARKLNAEYQKSIQEAA</sequence>
<protein>
    <submittedName>
        <fullName evidence="1">Uncharacterized protein</fullName>
    </submittedName>
</protein>
<organism evidence="1 2">
    <name type="scientific">Arctium lappa</name>
    <name type="common">Greater burdock</name>
    <name type="synonym">Lappa major</name>
    <dbReference type="NCBI Taxonomy" id="4217"/>
    <lineage>
        <taxon>Eukaryota</taxon>
        <taxon>Viridiplantae</taxon>
        <taxon>Streptophyta</taxon>
        <taxon>Embryophyta</taxon>
        <taxon>Tracheophyta</taxon>
        <taxon>Spermatophyta</taxon>
        <taxon>Magnoliopsida</taxon>
        <taxon>eudicotyledons</taxon>
        <taxon>Gunneridae</taxon>
        <taxon>Pentapetalae</taxon>
        <taxon>asterids</taxon>
        <taxon>campanulids</taxon>
        <taxon>Asterales</taxon>
        <taxon>Asteraceae</taxon>
        <taxon>Carduoideae</taxon>
        <taxon>Cardueae</taxon>
        <taxon>Arctiinae</taxon>
        <taxon>Arctium</taxon>
    </lineage>
</organism>